<feature type="transmembrane region" description="Helical" evidence="4">
    <location>
        <begin position="105"/>
        <end position="122"/>
    </location>
</feature>
<gene>
    <name evidence="6" type="ORF">G3T37_12520</name>
</gene>
<keyword evidence="7" id="KW-1185">Reference proteome</keyword>
<feature type="transmembrane region" description="Helical" evidence="4">
    <location>
        <begin position="48"/>
        <end position="66"/>
    </location>
</feature>
<dbReference type="AlphaFoldDB" id="A0A7C9TRG3"/>
<dbReference type="InterPro" id="IPR050482">
    <property type="entry name" value="Sensor_HK_TwoCompSys"/>
</dbReference>
<evidence type="ECO:0000256" key="2">
    <source>
        <dbReference type="ARBA" id="ARBA00022777"/>
    </source>
</evidence>
<dbReference type="PANTHER" id="PTHR24421">
    <property type="entry name" value="NITRATE/NITRITE SENSOR PROTEIN NARX-RELATED"/>
    <property type="match status" value="1"/>
</dbReference>
<dbReference type="PANTHER" id="PTHR24421:SF61">
    <property type="entry name" value="OXYGEN SENSOR HISTIDINE KINASE NREB"/>
    <property type="match status" value="1"/>
</dbReference>
<evidence type="ECO:0000313" key="6">
    <source>
        <dbReference type="EMBL" id="NEM92177.1"/>
    </source>
</evidence>
<proteinExistence type="predicted"/>
<name>A0A7C9TRG3_9MICO</name>
<dbReference type="GO" id="GO:0005524">
    <property type="term" value="F:ATP binding"/>
    <property type="evidence" value="ECO:0007669"/>
    <property type="project" value="UniProtKB-KW"/>
</dbReference>
<comment type="caution">
    <text evidence="6">The sequence shown here is derived from an EMBL/GenBank/DDBJ whole genome shotgun (WGS) entry which is preliminary data.</text>
</comment>
<keyword evidence="2" id="KW-0418">Kinase</keyword>
<feature type="domain" description="Histidine kinase/HSP90-like ATPase" evidence="5">
    <location>
        <begin position="308"/>
        <end position="393"/>
    </location>
</feature>
<keyword evidence="3" id="KW-0902">Two-component regulatory system</keyword>
<dbReference type="Gene3D" id="3.30.565.10">
    <property type="entry name" value="Histidine kinase-like ATPase, C-terminal domain"/>
    <property type="match status" value="1"/>
</dbReference>
<dbReference type="GO" id="GO:0000160">
    <property type="term" value="P:phosphorelay signal transduction system"/>
    <property type="evidence" value="ECO:0007669"/>
    <property type="project" value="UniProtKB-KW"/>
</dbReference>
<sequence length="407" mass="43014">MAPEQSFSLSIHAMNRAFRRFAHLIAAVCLAGSFLIVLAYQLSDPGLVLWPAAVPHVITIILLLVLDRRPSRVAAAAYLGVGAAGLYLSSVILMQRLPAVSSTDAYVLDLVVVALTLVAGSGQQARRTVLWTLGGYLGGTAATLLAALHSGVRQELDRGTLLVVVGVVAVVLTAAITRPRRAHAAPQLDRAAIDERVSELRYRIEFKAAALMHDTVLNHLAAVAHSDTGELSPRLRRAIERDLEVLIGEEWLADPSPEVDARARADWRNSSLYAAVGEARSRSLTIDLSGDLAAVGRLDRERDAAVGLAVAQCLVNVEKHAGVDRVELVVVGSAEEVSVMVIDSGRGFVVEGVAADRLGLRQSVRGRIEAVGGDVHVWSTPGRGTSVVIRVPAGSGLPGEADGGGHD</sequence>
<dbReference type="Pfam" id="PF02518">
    <property type="entry name" value="HATPase_c"/>
    <property type="match status" value="1"/>
</dbReference>
<keyword evidence="6" id="KW-0067">ATP-binding</keyword>
<dbReference type="SUPFAM" id="SSF55874">
    <property type="entry name" value="ATPase domain of HSP90 chaperone/DNA topoisomerase II/histidine kinase"/>
    <property type="match status" value="1"/>
</dbReference>
<keyword evidence="6" id="KW-0547">Nucleotide-binding</keyword>
<protein>
    <submittedName>
        <fullName evidence="6">ATP-binding protein</fullName>
    </submittedName>
</protein>
<dbReference type="Proteomes" id="UP000479756">
    <property type="component" value="Unassembled WGS sequence"/>
</dbReference>
<dbReference type="InterPro" id="IPR003594">
    <property type="entry name" value="HATPase_dom"/>
</dbReference>
<evidence type="ECO:0000256" key="1">
    <source>
        <dbReference type="ARBA" id="ARBA00022679"/>
    </source>
</evidence>
<organism evidence="6 7">
    <name type="scientific">Galbitalea soli</name>
    <dbReference type="NCBI Taxonomy" id="1268042"/>
    <lineage>
        <taxon>Bacteria</taxon>
        <taxon>Bacillati</taxon>
        <taxon>Actinomycetota</taxon>
        <taxon>Actinomycetes</taxon>
        <taxon>Micrococcales</taxon>
        <taxon>Microbacteriaceae</taxon>
        <taxon>Galbitalea</taxon>
    </lineage>
</organism>
<dbReference type="InterPro" id="IPR036890">
    <property type="entry name" value="HATPase_C_sf"/>
</dbReference>
<keyword evidence="4" id="KW-1133">Transmembrane helix</keyword>
<evidence type="ECO:0000256" key="3">
    <source>
        <dbReference type="ARBA" id="ARBA00023012"/>
    </source>
</evidence>
<feature type="transmembrane region" description="Helical" evidence="4">
    <location>
        <begin position="129"/>
        <end position="148"/>
    </location>
</feature>
<keyword evidence="4" id="KW-0472">Membrane</keyword>
<dbReference type="EMBL" id="JAAGWZ010000004">
    <property type="protein sequence ID" value="NEM92177.1"/>
    <property type="molecule type" value="Genomic_DNA"/>
</dbReference>
<evidence type="ECO:0000313" key="7">
    <source>
        <dbReference type="Proteomes" id="UP000479756"/>
    </source>
</evidence>
<dbReference type="GO" id="GO:0016301">
    <property type="term" value="F:kinase activity"/>
    <property type="evidence" value="ECO:0007669"/>
    <property type="project" value="UniProtKB-KW"/>
</dbReference>
<keyword evidence="1" id="KW-0808">Transferase</keyword>
<evidence type="ECO:0000259" key="5">
    <source>
        <dbReference type="Pfam" id="PF02518"/>
    </source>
</evidence>
<accession>A0A7C9TRG3</accession>
<keyword evidence="4" id="KW-0812">Transmembrane</keyword>
<evidence type="ECO:0000256" key="4">
    <source>
        <dbReference type="SAM" id="Phobius"/>
    </source>
</evidence>
<reference evidence="6 7" key="1">
    <citation type="journal article" date="2014" name="Int. J. Syst. Evol. Microbiol.">
        <title>Description of Galbitalea soli gen. nov., sp. nov., and Frondihabitans sucicola sp. nov.</title>
        <authorList>
            <person name="Kim S.J."/>
            <person name="Lim J.M."/>
            <person name="Ahn J.H."/>
            <person name="Weon H.Y."/>
            <person name="Hamada M."/>
            <person name="Suzuki K."/>
            <person name="Ahn T.Y."/>
            <person name="Kwon S.W."/>
        </authorList>
    </citation>
    <scope>NUCLEOTIDE SEQUENCE [LARGE SCALE GENOMIC DNA]</scope>
    <source>
        <strain evidence="6 7">NBRC 108727</strain>
    </source>
</reference>
<feature type="transmembrane region" description="Helical" evidence="4">
    <location>
        <begin position="160"/>
        <end position="177"/>
    </location>
</feature>
<feature type="transmembrane region" description="Helical" evidence="4">
    <location>
        <begin position="73"/>
        <end position="93"/>
    </location>
</feature>
<dbReference type="RefSeq" id="WP_163474236.1">
    <property type="nucleotide sequence ID" value="NZ_JAAGWZ010000004.1"/>
</dbReference>
<dbReference type="CDD" id="cd16917">
    <property type="entry name" value="HATPase_UhpB-NarQ-NarX-like"/>
    <property type="match status" value="1"/>
</dbReference>
<feature type="transmembrane region" description="Helical" evidence="4">
    <location>
        <begin position="21"/>
        <end position="42"/>
    </location>
</feature>